<dbReference type="RefSeq" id="WP_209678545.1">
    <property type="nucleotide sequence ID" value="NZ_JAGIOI010000001.1"/>
</dbReference>
<name>A0ABS4YUI8_9MICC</name>
<dbReference type="CDD" id="cd06587">
    <property type="entry name" value="VOC"/>
    <property type="match status" value="1"/>
</dbReference>
<accession>A0ABS4YUI8</accession>
<gene>
    <name evidence="2" type="ORF">JOF48_001261</name>
</gene>
<dbReference type="SUPFAM" id="SSF54593">
    <property type="entry name" value="Glyoxalase/Bleomycin resistance protein/Dihydroxybiphenyl dioxygenase"/>
    <property type="match status" value="1"/>
</dbReference>
<dbReference type="InterPro" id="IPR037523">
    <property type="entry name" value="VOC_core"/>
</dbReference>
<dbReference type="PROSITE" id="PS51819">
    <property type="entry name" value="VOC"/>
    <property type="match status" value="1"/>
</dbReference>
<organism evidence="2 3">
    <name type="scientific">Arthrobacter stackebrandtii</name>
    <dbReference type="NCBI Taxonomy" id="272161"/>
    <lineage>
        <taxon>Bacteria</taxon>
        <taxon>Bacillati</taxon>
        <taxon>Actinomycetota</taxon>
        <taxon>Actinomycetes</taxon>
        <taxon>Micrococcales</taxon>
        <taxon>Micrococcaceae</taxon>
        <taxon>Arthrobacter</taxon>
    </lineage>
</organism>
<dbReference type="Gene3D" id="3.10.180.10">
    <property type="entry name" value="2,3-Dihydroxybiphenyl 1,2-Dioxygenase, domain 1"/>
    <property type="match status" value="1"/>
</dbReference>
<dbReference type="InterPro" id="IPR029068">
    <property type="entry name" value="Glyas_Bleomycin-R_OHBP_Dase"/>
</dbReference>
<evidence type="ECO:0000259" key="1">
    <source>
        <dbReference type="PROSITE" id="PS51819"/>
    </source>
</evidence>
<evidence type="ECO:0000313" key="3">
    <source>
        <dbReference type="Proteomes" id="UP000711614"/>
    </source>
</evidence>
<dbReference type="Proteomes" id="UP000711614">
    <property type="component" value="Unassembled WGS sequence"/>
</dbReference>
<reference evidence="2 3" key="1">
    <citation type="submission" date="2021-03" db="EMBL/GenBank/DDBJ databases">
        <title>Sequencing the genomes of 1000 actinobacteria strains.</title>
        <authorList>
            <person name="Klenk H.-P."/>
        </authorList>
    </citation>
    <scope>NUCLEOTIDE SEQUENCE [LARGE SCALE GENOMIC DNA]</scope>
    <source>
        <strain evidence="2 3">DSM 16005</strain>
    </source>
</reference>
<sequence>MRILSASITVHDVAEAARFYRNILLLPVEESPNGAVVTIGASRLVMSAGERFDGAHHLAFGIPPSDFGPAHEWLAQRVPLLRSGGSEVILGSDEWSSRSLYFEGPEGIILELIARDADAAAASSVTAASARSTASGTGGNPRMLSISEVGIGVADVLGAVAKVSRELAIPVFYDLSGTFASMGSHDGLLILVHEDRIWFPTASSRPAHGPLAVEIESPAGNARLQLGAEASVAGG</sequence>
<comment type="caution">
    <text evidence="2">The sequence shown here is derived from an EMBL/GenBank/DDBJ whole genome shotgun (WGS) entry which is preliminary data.</text>
</comment>
<evidence type="ECO:0000313" key="2">
    <source>
        <dbReference type="EMBL" id="MBP2412462.1"/>
    </source>
</evidence>
<keyword evidence="3" id="KW-1185">Reference proteome</keyword>
<dbReference type="EMBL" id="JAGIOI010000001">
    <property type="protein sequence ID" value="MBP2412462.1"/>
    <property type="molecule type" value="Genomic_DNA"/>
</dbReference>
<feature type="domain" description="VOC" evidence="1">
    <location>
        <begin position="2"/>
        <end position="115"/>
    </location>
</feature>
<proteinExistence type="predicted"/>
<protein>
    <submittedName>
        <fullName evidence="2">Catechol-2,3-dioxygenase</fullName>
    </submittedName>
</protein>